<gene>
    <name evidence="3" type="ORF">AUR56_00019</name>
</gene>
<protein>
    <recommendedName>
        <fullName evidence="2">Acb2/Tad1 hairpin domain-containing protein</fullName>
    </recommendedName>
</protein>
<sequence length="76" mass="8553">MTRNVDSTSDDRTANNAVRHQYRVLTDAEKQQMVELKDLGAAFLKKCDEIGQSREMSIAKTNAEQAVMWAVKHVTA</sequence>
<dbReference type="InterPro" id="IPR056098">
    <property type="entry name" value="Acb2/Tad1_hairpin"/>
</dbReference>
<accession>A0A1B1IHZ5</accession>
<evidence type="ECO:0000256" key="1">
    <source>
        <dbReference type="ARBA" id="ARBA00022741"/>
    </source>
</evidence>
<dbReference type="GO" id="GO:0000166">
    <property type="term" value="F:nucleotide binding"/>
    <property type="evidence" value="ECO:0007669"/>
    <property type="project" value="UniProtKB-KW"/>
</dbReference>
<proteinExistence type="predicted"/>
<evidence type="ECO:0000313" key="3">
    <source>
        <dbReference type="EMBL" id="ANR76364.1"/>
    </source>
</evidence>
<keyword evidence="1" id="KW-0547">Nucleotide-binding</keyword>
<dbReference type="Pfam" id="PF24729">
    <property type="entry name" value="Acb2_Tad1_hairpin"/>
    <property type="match status" value="1"/>
</dbReference>
<name>A0A1B1IHZ5_9VIRU</name>
<feature type="domain" description="Acb2/Tad1 hairpin" evidence="2">
    <location>
        <begin position="16"/>
        <end position="75"/>
    </location>
</feature>
<organism evidence="3">
    <name type="scientific">Skeletonema virus LDF-2015a</name>
    <dbReference type="NCBI Taxonomy" id="1769778"/>
    <lineage>
        <taxon>Viruses</taxon>
    </lineage>
</organism>
<reference evidence="3" key="1">
    <citation type="submission" date="2015-12" db="EMBL/GenBank/DDBJ databases">
        <authorList>
            <person name="Shamseldin A."/>
            <person name="Moawad H."/>
            <person name="Abd El-Rahim W.M."/>
            <person name="Sadowsky M.J."/>
        </authorList>
    </citation>
    <scope>NUCLEOTIDE SEQUENCE</scope>
    <source>
        <strain evidence="3">WHH01</strain>
    </source>
</reference>
<evidence type="ECO:0000259" key="2">
    <source>
        <dbReference type="Pfam" id="PF24729"/>
    </source>
</evidence>
<dbReference type="EMBL" id="KU382255">
    <property type="protein sequence ID" value="ANR76364.1"/>
    <property type="molecule type" value="Genomic_DNA"/>
</dbReference>